<accession>A0ABX0USN9</accession>
<dbReference type="RefSeq" id="WP_167274665.1">
    <property type="nucleotide sequence ID" value="NZ_JAASQJ010000004.1"/>
</dbReference>
<proteinExistence type="predicted"/>
<evidence type="ECO:0000313" key="2">
    <source>
        <dbReference type="Proteomes" id="UP001179181"/>
    </source>
</evidence>
<reference evidence="1 2" key="1">
    <citation type="submission" date="2020-03" db="EMBL/GenBank/DDBJ databases">
        <title>Genomic Encyclopedia of Type Strains, Phase IV (KMG-IV): sequencing the most valuable type-strain genomes for metagenomic binning, comparative biology and taxonomic classification.</title>
        <authorList>
            <person name="Goeker M."/>
        </authorList>
    </citation>
    <scope>NUCLEOTIDE SEQUENCE [LARGE SCALE GENOMIC DNA]</scope>
    <source>
        <strain evidence="1 2">DSM 102865</strain>
    </source>
</reference>
<organism evidence="1 2">
    <name type="scientific">Dyadobacter arcticus</name>
    <dbReference type="NCBI Taxonomy" id="1078754"/>
    <lineage>
        <taxon>Bacteria</taxon>
        <taxon>Pseudomonadati</taxon>
        <taxon>Bacteroidota</taxon>
        <taxon>Cytophagia</taxon>
        <taxon>Cytophagales</taxon>
        <taxon>Spirosomataceae</taxon>
        <taxon>Dyadobacter</taxon>
    </lineage>
</organism>
<sequence>MNNFSYTSRLGCFLLALALLTACKHKRDVDPVENVPIGKAFVTIESEEKKETYIEGNSGIESLNLANFSTENANPGHGGGISINGKDRWEFYFYYSEDEYYANTGNFTKLFHSGPFEFIKLNRDFKFLNIRGVEIIKRYTNADGSGGYKSTVYQEDLSPQKFEVTNAYFYNETYDRFIWVEGTFECGIGYFDDIKPVKGRFRIKVQHNLE</sequence>
<name>A0ABX0USN9_9BACT</name>
<gene>
    <name evidence="1" type="ORF">FHS68_004416</name>
</gene>
<evidence type="ECO:0008006" key="3">
    <source>
        <dbReference type="Google" id="ProtNLM"/>
    </source>
</evidence>
<keyword evidence="2" id="KW-1185">Reference proteome</keyword>
<comment type="caution">
    <text evidence="1">The sequence shown here is derived from an EMBL/GenBank/DDBJ whole genome shotgun (WGS) entry which is preliminary data.</text>
</comment>
<dbReference type="EMBL" id="JAASQJ010000004">
    <property type="protein sequence ID" value="NIJ55229.1"/>
    <property type="molecule type" value="Genomic_DNA"/>
</dbReference>
<dbReference type="Proteomes" id="UP001179181">
    <property type="component" value="Unassembled WGS sequence"/>
</dbReference>
<protein>
    <recommendedName>
        <fullName evidence="3">Lipoprotein</fullName>
    </recommendedName>
</protein>
<evidence type="ECO:0000313" key="1">
    <source>
        <dbReference type="EMBL" id="NIJ55229.1"/>
    </source>
</evidence>